<dbReference type="SUPFAM" id="SSF161070">
    <property type="entry name" value="SNF-like"/>
    <property type="match status" value="1"/>
</dbReference>
<evidence type="ECO:0000313" key="1">
    <source>
        <dbReference type="EMBL" id="GMR34350.1"/>
    </source>
</evidence>
<dbReference type="EMBL" id="BTRK01000002">
    <property type="protein sequence ID" value="GMR34350.1"/>
    <property type="molecule type" value="Genomic_DNA"/>
</dbReference>
<name>A0AAN4ZCA0_9BILA</name>
<accession>A0AAN4ZCA0</accession>
<feature type="non-terminal residue" evidence="1">
    <location>
        <position position="1"/>
    </location>
</feature>
<feature type="non-terminal residue" evidence="1">
    <location>
        <position position="77"/>
    </location>
</feature>
<comment type="caution">
    <text evidence="1">The sequence shown here is derived from an EMBL/GenBank/DDBJ whole genome shotgun (WGS) entry which is preliminary data.</text>
</comment>
<sequence>PMRAFRLNFPLLQGVGWAICSLSFLRAINYALLNAFTLQYAAESLIGVETRTGCLDDWNSASCFSPTTNAGKCKNQS</sequence>
<protein>
    <submittedName>
        <fullName evidence="1">Uncharacterized protein</fullName>
    </submittedName>
</protein>
<dbReference type="Proteomes" id="UP001328107">
    <property type="component" value="Unassembled WGS sequence"/>
</dbReference>
<dbReference type="InterPro" id="IPR037272">
    <property type="entry name" value="SNS_sf"/>
</dbReference>
<proteinExistence type="predicted"/>
<dbReference type="AlphaFoldDB" id="A0AAN4ZCA0"/>
<organism evidence="1 2">
    <name type="scientific">Pristionchus mayeri</name>
    <dbReference type="NCBI Taxonomy" id="1317129"/>
    <lineage>
        <taxon>Eukaryota</taxon>
        <taxon>Metazoa</taxon>
        <taxon>Ecdysozoa</taxon>
        <taxon>Nematoda</taxon>
        <taxon>Chromadorea</taxon>
        <taxon>Rhabditida</taxon>
        <taxon>Rhabditina</taxon>
        <taxon>Diplogasteromorpha</taxon>
        <taxon>Diplogasteroidea</taxon>
        <taxon>Neodiplogasteridae</taxon>
        <taxon>Pristionchus</taxon>
    </lineage>
</organism>
<evidence type="ECO:0000313" key="2">
    <source>
        <dbReference type="Proteomes" id="UP001328107"/>
    </source>
</evidence>
<keyword evidence="2" id="KW-1185">Reference proteome</keyword>
<reference evidence="2" key="1">
    <citation type="submission" date="2022-10" db="EMBL/GenBank/DDBJ databases">
        <title>Genome assembly of Pristionchus species.</title>
        <authorList>
            <person name="Yoshida K."/>
            <person name="Sommer R.J."/>
        </authorList>
    </citation>
    <scope>NUCLEOTIDE SEQUENCE [LARGE SCALE GENOMIC DNA]</scope>
    <source>
        <strain evidence="2">RS5460</strain>
    </source>
</reference>
<gene>
    <name evidence="1" type="ORF">PMAYCL1PPCAC_04546</name>
</gene>